<dbReference type="GO" id="GO:0033218">
    <property type="term" value="F:amide binding"/>
    <property type="evidence" value="ECO:0007669"/>
    <property type="project" value="InterPro"/>
</dbReference>
<dbReference type="EMBL" id="FMJD01000008">
    <property type="protein sequence ID" value="SCM77648.1"/>
    <property type="molecule type" value="Genomic_DNA"/>
</dbReference>
<dbReference type="RefSeq" id="WP_288197482.1">
    <property type="nucleotide sequence ID" value="NZ_LT608334.1"/>
</dbReference>
<dbReference type="Pfam" id="PF13433">
    <property type="entry name" value="Peripla_BP_5"/>
    <property type="match status" value="1"/>
</dbReference>
<dbReference type="PANTHER" id="PTHR47628:SF1">
    <property type="entry name" value="ALIPHATIC AMIDASE EXPRESSION-REGULATING PROTEIN"/>
    <property type="match status" value="1"/>
</dbReference>
<sequence length="380" mass="41430">MADTVKVGVLFSCTGPYAAIGRDCRDGAALAFEEAARGDGGAVSFVPVHADPEGEPRAYLEQARAMLREAGCRHIIGTITSLARKEVIPLVEKHDGLLWYICPYEGFEANENVIYTGPCPNQHLMPLFDHLLPRQGRRVYLIGANYVWGWEMNRIARDLLRDAGGEVVGERYLPIEETDVGRLIADIRHHRPDFILNNLIGPSSHAFLRAYRALGDADPAFRPEVRPVVSCDLTEAEIGEIGLGLSTGHLAAASYFGTLATPENERFRARAAAALGPDRRLSAFVEGAYVAVHMLMDAVRAAGSDEPAAVRAAVHARLFETPHGPMRIDPRTNHAALPFHLGRIRDDGNFDIIASRPAIAADPYMTAPRDGGRSSLRVVS</sequence>
<reference evidence="1" key="1">
    <citation type="submission" date="2016-08" db="EMBL/GenBank/DDBJ databases">
        <authorList>
            <person name="Seilhamer J.J."/>
        </authorList>
    </citation>
    <scope>NUCLEOTIDE SEQUENCE</scope>
    <source>
        <strain evidence="1">86</strain>
    </source>
</reference>
<name>A0A212LJC3_9HYPH</name>
<dbReference type="CDD" id="cd06357">
    <property type="entry name" value="PBP1_AmiC"/>
    <property type="match status" value="1"/>
</dbReference>
<dbReference type="PANTHER" id="PTHR47628">
    <property type="match status" value="1"/>
</dbReference>
<gene>
    <name evidence="1" type="ORF">KL86PLE_41453</name>
</gene>
<proteinExistence type="predicted"/>
<protein>
    <submittedName>
        <fullName evidence="1">ABC-type branched-chain amino acid transport system, periplasmic component</fullName>
    </submittedName>
</protein>
<dbReference type="InterPro" id="IPR039570">
    <property type="entry name" value="AmiC_PBP1"/>
</dbReference>
<evidence type="ECO:0000313" key="1">
    <source>
        <dbReference type="EMBL" id="SCM77648.1"/>
    </source>
</evidence>
<dbReference type="Gene3D" id="3.40.50.2300">
    <property type="match status" value="2"/>
</dbReference>
<dbReference type="SUPFAM" id="SSF53822">
    <property type="entry name" value="Periplasmic binding protein-like I"/>
    <property type="match status" value="1"/>
</dbReference>
<dbReference type="InterPro" id="IPR028082">
    <property type="entry name" value="Peripla_BP_I"/>
</dbReference>
<accession>A0A212LJC3</accession>
<organism evidence="1">
    <name type="scientific">uncultured Pleomorphomonas sp</name>
    <dbReference type="NCBI Taxonomy" id="442121"/>
    <lineage>
        <taxon>Bacteria</taxon>
        <taxon>Pseudomonadati</taxon>
        <taxon>Pseudomonadota</taxon>
        <taxon>Alphaproteobacteria</taxon>
        <taxon>Hyphomicrobiales</taxon>
        <taxon>Pleomorphomonadaceae</taxon>
        <taxon>Pleomorphomonas</taxon>
        <taxon>environmental samples</taxon>
    </lineage>
</organism>
<dbReference type="AlphaFoldDB" id="A0A212LJC3"/>